<reference evidence="1" key="1">
    <citation type="journal article" date="2020" name="Stud. Mycol.">
        <title>101 Dothideomycetes genomes: a test case for predicting lifestyles and emergence of pathogens.</title>
        <authorList>
            <person name="Haridas S."/>
            <person name="Albert R."/>
            <person name="Binder M."/>
            <person name="Bloem J."/>
            <person name="Labutti K."/>
            <person name="Salamov A."/>
            <person name="Andreopoulos B."/>
            <person name="Baker S."/>
            <person name="Barry K."/>
            <person name="Bills G."/>
            <person name="Bluhm B."/>
            <person name="Cannon C."/>
            <person name="Castanera R."/>
            <person name="Culley D."/>
            <person name="Daum C."/>
            <person name="Ezra D."/>
            <person name="Gonzalez J."/>
            <person name="Henrissat B."/>
            <person name="Kuo A."/>
            <person name="Liang C."/>
            <person name="Lipzen A."/>
            <person name="Lutzoni F."/>
            <person name="Magnuson J."/>
            <person name="Mondo S."/>
            <person name="Nolan M."/>
            <person name="Ohm R."/>
            <person name="Pangilinan J."/>
            <person name="Park H.-J."/>
            <person name="Ramirez L."/>
            <person name="Alfaro M."/>
            <person name="Sun H."/>
            <person name="Tritt A."/>
            <person name="Yoshinaga Y."/>
            <person name="Zwiers L.-H."/>
            <person name="Turgeon B."/>
            <person name="Goodwin S."/>
            <person name="Spatafora J."/>
            <person name="Crous P."/>
            <person name="Grigoriev I."/>
        </authorList>
    </citation>
    <scope>NUCLEOTIDE SEQUENCE</scope>
    <source>
        <strain evidence="1">CBS 109.77</strain>
    </source>
</reference>
<evidence type="ECO:0000313" key="2">
    <source>
        <dbReference type="Proteomes" id="UP000799757"/>
    </source>
</evidence>
<dbReference type="GO" id="GO:0060628">
    <property type="term" value="P:regulation of ER to Golgi vesicle-mediated transport"/>
    <property type="evidence" value="ECO:0007669"/>
    <property type="project" value="TreeGrafter"/>
</dbReference>
<dbReference type="InterPro" id="IPR042042">
    <property type="entry name" value="Tip20p_domB"/>
</dbReference>
<dbReference type="GO" id="GO:0006890">
    <property type="term" value="P:retrograde vesicle-mediated transport, Golgi to endoplasmic reticulum"/>
    <property type="evidence" value="ECO:0007669"/>
    <property type="project" value="InterPro"/>
</dbReference>
<gene>
    <name evidence="1" type="ORF">K505DRAFT_371895</name>
</gene>
<dbReference type="InterPro" id="IPR042044">
    <property type="entry name" value="EXOC6PINT-1/Sec15/Tip20_C_dom2"/>
</dbReference>
<name>A0A6A6XNZ9_9PLEO</name>
<sequence length="837" mass="92217">MAAPPGPPALDDAHVRAADYLDDKLQTLGDLDSLDALLANIHAQHGLLQQQLLDAQQDLHAAKRAAHGHQAALHERAHAFDAAQADIDRRLTAVMAAETGDEAVPRFEAVLDTLQRLDVASAYVHLLADVHVLSDEAQLQLHTSNEAALAPYKQLRALHTRLVLLHDDAEGAAPQLLHHVNSIAQALRTQILDAFSSDLEQVLAKIRWPTPQAAIPGHLQDEWETAMAKLLDLQMPELEGIAASSRQDAKNKLPAVLFPFEVLVQPLEMRFRYHFQGDKPTNRIDRPEYFLSHITTLLNDYSGFVLDFVQPVLLRQLRGTDLALNPVYIDATSAFITALLPMLRVKIGSLLPKVAGQPQLLSHLMHEIMSFDTTIREEWRYDGGYGLEGWKGLCWEFLVQADWFGRWLQVEKDFALARYQSIVDATDFGDLDYESVDPKATKPTKGAIRVNDLLETITDRYRPLTSFSQKLQFLIDIQIAIFDKFHERLQSNLEAYLTMTTHFGRAVGGVTKEEQEKLLGLEGLERLCKTYGSADYLEKALRDWSDDVFFLDIWEELQDRARQANSIGSMSVGDVAERTSSAVGGDSDGGALFDETAGWYSRLRVRSEKIITDTMNNNVREALRPYRHINPWATLAGSSASASANLSPTAELDPLLTHLTSTLGFLSRALASAPLRRIARAVLGTISNVIWDNVLSRHRFSTAGAAQLHTDLAAICRVVDAAAGSGVAEAGLRKCLEGVQLVGLPVRGGKAKVDPSSTAEDGGEEWEAWGGEADEAAETGSIGGTRAGNEELGLWEVEKRLFADNQGARDVLEELGMELLSETEARAVLGRRVELSG</sequence>
<dbReference type="PANTHER" id="PTHR13520:SF0">
    <property type="entry name" value="RAD50-INTERACTING PROTEIN 1"/>
    <property type="match status" value="1"/>
</dbReference>
<dbReference type="Gene3D" id="1.20.58.670">
    <property type="entry name" value="Dsl1p vesicle tethering complex, Tip20p subunit, domain D"/>
    <property type="match status" value="1"/>
</dbReference>
<dbReference type="PROSITE" id="PS51386">
    <property type="entry name" value="RINT1_TIP20"/>
    <property type="match status" value="1"/>
</dbReference>
<dbReference type="Pfam" id="PF04437">
    <property type="entry name" value="RINT1_TIP1"/>
    <property type="match status" value="1"/>
</dbReference>
<dbReference type="PANTHER" id="PTHR13520">
    <property type="entry name" value="RAD50-INTERACTING PROTEIN 1 RINT-1"/>
    <property type="match status" value="1"/>
</dbReference>
<dbReference type="Gene3D" id="1.20.58.1420">
    <property type="entry name" value="Dsl1p vesicle tethering complex, Tip20p subunit, domain B"/>
    <property type="match status" value="1"/>
</dbReference>
<proteinExistence type="predicted"/>
<dbReference type="AlphaFoldDB" id="A0A6A6XNZ9"/>
<dbReference type="FunFam" id="1.20.58.1420:FF:000001">
    <property type="entry name" value="RINT-1 family protein"/>
    <property type="match status" value="1"/>
</dbReference>
<accession>A0A6A6XNZ9</accession>
<protein>
    <submittedName>
        <fullName evidence="1">RINT-1 family protein-like protein</fullName>
    </submittedName>
</protein>
<keyword evidence="2" id="KW-1185">Reference proteome</keyword>
<dbReference type="Proteomes" id="UP000799757">
    <property type="component" value="Unassembled WGS sequence"/>
</dbReference>
<organism evidence="1 2">
    <name type="scientific">Melanomma pulvis-pyrius CBS 109.77</name>
    <dbReference type="NCBI Taxonomy" id="1314802"/>
    <lineage>
        <taxon>Eukaryota</taxon>
        <taxon>Fungi</taxon>
        <taxon>Dikarya</taxon>
        <taxon>Ascomycota</taxon>
        <taxon>Pezizomycotina</taxon>
        <taxon>Dothideomycetes</taxon>
        <taxon>Pleosporomycetidae</taxon>
        <taxon>Pleosporales</taxon>
        <taxon>Melanommataceae</taxon>
        <taxon>Melanomma</taxon>
    </lineage>
</organism>
<dbReference type="GO" id="GO:0006888">
    <property type="term" value="P:endoplasmic reticulum to Golgi vesicle-mediated transport"/>
    <property type="evidence" value="ECO:0007669"/>
    <property type="project" value="InterPro"/>
</dbReference>
<dbReference type="GO" id="GO:0070939">
    <property type="term" value="C:Dsl1/NZR complex"/>
    <property type="evidence" value="ECO:0007669"/>
    <property type="project" value="InterPro"/>
</dbReference>
<dbReference type="InterPro" id="IPR007528">
    <property type="entry name" value="RINT1_Tip20"/>
</dbReference>
<dbReference type="OrthoDB" id="2189254at2759"/>
<evidence type="ECO:0000313" key="1">
    <source>
        <dbReference type="EMBL" id="KAF2798261.1"/>
    </source>
</evidence>
<dbReference type="EMBL" id="MU001788">
    <property type="protein sequence ID" value="KAF2798261.1"/>
    <property type="molecule type" value="Genomic_DNA"/>
</dbReference>